<dbReference type="Gene3D" id="1.50.10.10">
    <property type="match status" value="1"/>
</dbReference>
<dbReference type="PANTHER" id="PTHR15108">
    <property type="entry name" value="N-ACYLGLUCOSAMINE-2-EPIMERASE"/>
    <property type="match status" value="1"/>
</dbReference>
<evidence type="ECO:0000313" key="4">
    <source>
        <dbReference type="Proteomes" id="UP000494111"/>
    </source>
</evidence>
<dbReference type="GO" id="GO:0047736">
    <property type="term" value="F:cellobiose epimerase activity"/>
    <property type="evidence" value="ECO:0007669"/>
    <property type="project" value="UniProtKB-EC"/>
</dbReference>
<accession>A0A6S6ZLG2</accession>
<dbReference type="InterPro" id="IPR012341">
    <property type="entry name" value="6hp_glycosidase-like_sf"/>
</dbReference>
<organism evidence="3 4">
    <name type="scientific">Achromobacter deleyi</name>
    <dbReference type="NCBI Taxonomy" id="1353891"/>
    <lineage>
        <taxon>Bacteria</taxon>
        <taxon>Pseudomonadati</taxon>
        <taxon>Pseudomonadota</taxon>
        <taxon>Betaproteobacteria</taxon>
        <taxon>Burkholderiales</taxon>
        <taxon>Alcaligenaceae</taxon>
        <taxon>Achromobacter</taxon>
    </lineage>
</organism>
<proteinExistence type="inferred from homology"/>
<dbReference type="AlphaFoldDB" id="A0A6S6ZLG2"/>
<dbReference type="InterPro" id="IPR010819">
    <property type="entry name" value="AGE/CE"/>
</dbReference>
<dbReference type="EC" id="5.1.3.11" evidence="3"/>
<name>A0A6S6ZLG2_9BURK</name>
<dbReference type="Pfam" id="PF07221">
    <property type="entry name" value="GlcNAc_2-epim"/>
    <property type="match status" value="1"/>
</dbReference>
<dbReference type="InterPro" id="IPR008928">
    <property type="entry name" value="6-hairpin_glycosidase_sf"/>
</dbReference>
<dbReference type="GO" id="GO:0005975">
    <property type="term" value="P:carbohydrate metabolic process"/>
    <property type="evidence" value="ECO:0007669"/>
    <property type="project" value="InterPro"/>
</dbReference>
<evidence type="ECO:0000256" key="1">
    <source>
        <dbReference type="ARBA" id="ARBA00008558"/>
    </source>
</evidence>
<protein>
    <submittedName>
        <fullName evidence="3">Cellobiose 2-epimerase</fullName>
        <ecNumber evidence="3">5.1.3.11</ecNumber>
    </submittedName>
</protein>
<gene>
    <name evidence="3" type="primary">bfce</name>
    <name evidence="3" type="ORF">LMG3458_01885</name>
</gene>
<dbReference type="SUPFAM" id="SSF48208">
    <property type="entry name" value="Six-hairpin glycosidases"/>
    <property type="match status" value="1"/>
</dbReference>
<evidence type="ECO:0000313" key="3">
    <source>
        <dbReference type="EMBL" id="CAB3686260.1"/>
    </source>
</evidence>
<reference evidence="3 4" key="1">
    <citation type="submission" date="2020-04" db="EMBL/GenBank/DDBJ databases">
        <authorList>
            <person name="De Canck E."/>
        </authorList>
    </citation>
    <scope>NUCLEOTIDE SEQUENCE [LARGE SCALE GENOMIC DNA]</scope>
    <source>
        <strain evidence="3 4">LMG 3458</strain>
    </source>
</reference>
<comment type="similarity">
    <text evidence="1">Belongs to the N-acylglucosamine 2-epimerase family.</text>
</comment>
<keyword evidence="2 3" id="KW-0413">Isomerase</keyword>
<sequence>MRRSKMTAAQTNSALAEHINAFRAHFDSVILPMWIGPGFNDVLGLPFESLDAATGRPMPAERYRAMACARQLYVYAEAPGAAAAAHADRLFASLRRLFRDESHGGWRYSIDAAGRPLDETQDLYTHAFIVFACAAYFRRSRNADARKLLLATAETIESRFKAADSLYHAALSPDWSQVLRGPAQNPMMHLTEAYLAAAQVAEPALFAQRLRGLAQAMTQSFLSAPTQCISEAPQGAAGNRIEPGHQFEWLSLVRGAADVFDGLDLAESLPRGVHWARGHGVDAGGVIAALDERGGVLDDTRRIWAQTEYLRVLAVVGDLPALASALGHFRTHFLHAGGWYECLDGSGNVVRADMPSTSPYHLATCLAALPAVV</sequence>
<dbReference type="EMBL" id="CADIJO010000005">
    <property type="protein sequence ID" value="CAB3686260.1"/>
    <property type="molecule type" value="Genomic_DNA"/>
</dbReference>
<evidence type="ECO:0000256" key="2">
    <source>
        <dbReference type="ARBA" id="ARBA00023235"/>
    </source>
</evidence>
<dbReference type="Proteomes" id="UP000494111">
    <property type="component" value="Unassembled WGS sequence"/>
</dbReference>